<dbReference type="InterPro" id="IPR036812">
    <property type="entry name" value="NAD(P)_OxRdtase_dom_sf"/>
</dbReference>
<organism evidence="1 2">
    <name type="scientific">Streptomyces violaceolatus</name>
    <dbReference type="NCBI Taxonomy" id="67378"/>
    <lineage>
        <taxon>Bacteria</taxon>
        <taxon>Bacillati</taxon>
        <taxon>Actinomycetota</taxon>
        <taxon>Actinomycetes</taxon>
        <taxon>Kitasatosporales</taxon>
        <taxon>Streptomycetaceae</taxon>
        <taxon>Streptomyces</taxon>
        <taxon>Streptomyces violaceoruber group</taxon>
    </lineage>
</organism>
<protein>
    <submittedName>
        <fullName evidence="1">Uncharacterized protein</fullName>
    </submittedName>
</protein>
<evidence type="ECO:0000313" key="1">
    <source>
        <dbReference type="EMBL" id="GAA2682753.1"/>
    </source>
</evidence>
<reference evidence="1 2" key="1">
    <citation type="journal article" date="2019" name="Int. J. Syst. Evol. Microbiol.">
        <title>The Global Catalogue of Microorganisms (GCM) 10K type strain sequencing project: providing services to taxonomists for standard genome sequencing and annotation.</title>
        <authorList>
            <consortium name="The Broad Institute Genomics Platform"/>
            <consortium name="The Broad Institute Genome Sequencing Center for Infectious Disease"/>
            <person name="Wu L."/>
            <person name="Ma J."/>
        </authorList>
    </citation>
    <scope>NUCLEOTIDE SEQUENCE [LARGE SCALE GENOMIC DNA]</scope>
    <source>
        <strain evidence="1 2">JCM 4531</strain>
    </source>
</reference>
<sequence length="83" mass="8878">MRNPVVTSPIVGVTKPAQPADAIVAVDVELDEDEASYLEESFCRRQPMASSRWSGAAAGPRRVLCPGLRLEDPIPGTPSESTQ</sequence>
<keyword evidence="2" id="KW-1185">Reference proteome</keyword>
<accession>A0ABN3SPV9</accession>
<dbReference type="SUPFAM" id="SSF51430">
    <property type="entry name" value="NAD(P)-linked oxidoreductase"/>
    <property type="match status" value="1"/>
</dbReference>
<dbReference type="Proteomes" id="UP001499989">
    <property type="component" value="Unassembled WGS sequence"/>
</dbReference>
<comment type="caution">
    <text evidence="1">The sequence shown here is derived from an EMBL/GenBank/DDBJ whole genome shotgun (WGS) entry which is preliminary data.</text>
</comment>
<gene>
    <name evidence="1" type="ORF">GCM10010310_32260</name>
</gene>
<name>A0ABN3SPV9_9ACTN</name>
<proteinExistence type="predicted"/>
<dbReference type="EMBL" id="BAAASK010000007">
    <property type="protein sequence ID" value="GAA2682753.1"/>
    <property type="molecule type" value="Genomic_DNA"/>
</dbReference>
<evidence type="ECO:0000313" key="2">
    <source>
        <dbReference type="Proteomes" id="UP001499989"/>
    </source>
</evidence>